<evidence type="ECO:0000256" key="3">
    <source>
        <dbReference type="ARBA" id="ARBA00022692"/>
    </source>
</evidence>
<evidence type="ECO:0000256" key="5">
    <source>
        <dbReference type="ARBA" id="ARBA00023136"/>
    </source>
</evidence>
<evidence type="ECO:0000256" key="2">
    <source>
        <dbReference type="ARBA" id="ARBA00022475"/>
    </source>
</evidence>
<keyword evidence="3 6" id="KW-0812">Transmembrane</keyword>
<feature type="domain" description="ABC3 transporter permease C-terminal" evidence="7">
    <location>
        <begin position="267"/>
        <end position="373"/>
    </location>
</feature>
<sequence>MRSAYPAGGCIVSAMFVLGREAVASARGQVVTSVLTVAMVAGMCVAVLMTTGRTAAAEDAALAEIDAAGTRSIVVRADADARLTANVIDRLQAVTEIDTAIGFGPIVDARNAQVPDGPKVPLRNGYGTLDGRSLVVPDLPDRALASTEAIQTLGFRDGLGALRTDTGHELVVSGKLEVPAYATFLEPLVVIPSSKPDAPSGTRPTDPLTVLIVLADSPRHVAPVSDTVKSLLEAADETKITMETSQELATIRTAIQGELGSYGRGTVLVILAVSAALVAVNLLTLVSIRRKDFGRRRALGATRSLIVALLLTQTALLAGIGALVGVAGALTALSVTGSPLPGPSFVIAVVIAAVLTALLGALLPAISAARKDPLHELRVP</sequence>
<dbReference type="Pfam" id="PF02687">
    <property type="entry name" value="FtsX"/>
    <property type="match status" value="1"/>
</dbReference>
<accession>A0A329QQX6</accession>
<evidence type="ECO:0000256" key="6">
    <source>
        <dbReference type="SAM" id="Phobius"/>
    </source>
</evidence>
<evidence type="ECO:0000259" key="7">
    <source>
        <dbReference type="Pfam" id="PF02687"/>
    </source>
</evidence>
<comment type="caution">
    <text evidence="8">The sequence shown here is derived from an EMBL/GenBank/DDBJ whole genome shotgun (WGS) entry which is preliminary data.</text>
</comment>
<evidence type="ECO:0000313" key="8">
    <source>
        <dbReference type="EMBL" id="RAW13752.1"/>
    </source>
</evidence>
<keyword evidence="5 6" id="KW-0472">Membrane</keyword>
<evidence type="ECO:0000313" key="9">
    <source>
        <dbReference type="Proteomes" id="UP000250462"/>
    </source>
</evidence>
<dbReference type="PANTHER" id="PTHR43738:SF2">
    <property type="entry name" value="ABC TRANSPORTER PERMEASE"/>
    <property type="match status" value="1"/>
</dbReference>
<dbReference type="PANTHER" id="PTHR43738">
    <property type="entry name" value="ABC TRANSPORTER, MEMBRANE PROTEIN"/>
    <property type="match status" value="1"/>
</dbReference>
<proteinExistence type="predicted"/>
<protein>
    <submittedName>
        <fullName evidence="8">Lipoprotein ABC transporter permease</fullName>
    </submittedName>
</protein>
<organism evidence="8 9">
    <name type="scientific">Phytoactinopolyspora halophila</name>
    <dbReference type="NCBI Taxonomy" id="1981511"/>
    <lineage>
        <taxon>Bacteria</taxon>
        <taxon>Bacillati</taxon>
        <taxon>Actinomycetota</taxon>
        <taxon>Actinomycetes</taxon>
        <taxon>Jiangellales</taxon>
        <taxon>Jiangellaceae</taxon>
        <taxon>Phytoactinopolyspora</taxon>
    </lineage>
</organism>
<reference evidence="8 9" key="1">
    <citation type="submission" date="2018-06" db="EMBL/GenBank/DDBJ databases">
        <title>Phytoactinopolyspora halophila sp. nov., a novel halophilic actinomycete isolated from a saline soil in China.</title>
        <authorList>
            <person name="Tang S.-K."/>
        </authorList>
    </citation>
    <scope>NUCLEOTIDE SEQUENCE [LARGE SCALE GENOMIC DNA]</scope>
    <source>
        <strain evidence="8 9">YIM 96934</strain>
    </source>
</reference>
<gene>
    <name evidence="8" type="ORF">DPM12_12145</name>
</gene>
<keyword evidence="2" id="KW-1003">Cell membrane</keyword>
<feature type="transmembrane region" description="Helical" evidence="6">
    <location>
        <begin position="265"/>
        <end position="286"/>
    </location>
</feature>
<dbReference type="EMBL" id="QMIG01000011">
    <property type="protein sequence ID" value="RAW13752.1"/>
    <property type="molecule type" value="Genomic_DNA"/>
</dbReference>
<evidence type="ECO:0000256" key="4">
    <source>
        <dbReference type="ARBA" id="ARBA00022989"/>
    </source>
</evidence>
<comment type="subcellular location">
    <subcellularLocation>
        <location evidence="1">Cell membrane</location>
        <topology evidence="1">Multi-pass membrane protein</topology>
    </subcellularLocation>
</comment>
<dbReference type="GO" id="GO:0005886">
    <property type="term" value="C:plasma membrane"/>
    <property type="evidence" value="ECO:0007669"/>
    <property type="project" value="UniProtKB-SubCell"/>
</dbReference>
<feature type="transmembrane region" description="Helical" evidence="6">
    <location>
        <begin position="307"/>
        <end position="333"/>
    </location>
</feature>
<dbReference type="Proteomes" id="UP000250462">
    <property type="component" value="Unassembled WGS sequence"/>
</dbReference>
<keyword evidence="8" id="KW-0449">Lipoprotein</keyword>
<dbReference type="InterPro" id="IPR051125">
    <property type="entry name" value="ABC-4/HrtB_transporter"/>
</dbReference>
<dbReference type="InterPro" id="IPR003838">
    <property type="entry name" value="ABC3_permease_C"/>
</dbReference>
<evidence type="ECO:0000256" key="1">
    <source>
        <dbReference type="ARBA" id="ARBA00004651"/>
    </source>
</evidence>
<keyword evidence="9" id="KW-1185">Reference proteome</keyword>
<dbReference type="AlphaFoldDB" id="A0A329QQX6"/>
<keyword evidence="4 6" id="KW-1133">Transmembrane helix</keyword>
<feature type="transmembrane region" description="Helical" evidence="6">
    <location>
        <begin position="345"/>
        <end position="368"/>
    </location>
</feature>
<name>A0A329QQX6_9ACTN</name>